<evidence type="ECO:0000259" key="2">
    <source>
        <dbReference type="Pfam" id="PF00582"/>
    </source>
</evidence>
<comment type="similarity">
    <text evidence="1">Belongs to the universal stress protein A family.</text>
</comment>
<proteinExistence type="inferred from homology"/>
<dbReference type="KEGG" id="dli:dnl_53060"/>
<evidence type="ECO:0000256" key="1">
    <source>
        <dbReference type="ARBA" id="ARBA00008791"/>
    </source>
</evidence>
<dbReference type="SUPFAM" id="SSF52402">
    <property type="entry name" value="Adenine nucleotide alpha hydrolases-like"/>
    <property type="match status" value="2"/>
</dbReference>
<dbReference type="InterPro" id="IPR006016">
    <property type="entry name" value="UspA"/>
</dbReference>
<dbReference type="CDD" id="cd00293">
    <property type="entry name" value="USP-like"/>
    <property type="match status" value="2"/>
</dbReference>
<dbReference type="PANTHER" id="PTHR46268">
    <property type="entry name" value="STRESS RESPONSE PROTEIN NHAX"/>
    <property type="match status" value="1"/>
</dbReference>
<sequence length="313" mass="34890">MNKEIKKMFALPLDVSLRSLKSIDYLDLIFQADKNINVALLHAMPRLPSFLVETCMSSSDSAKELKAIKNENKRIANEILKKGKTRIEACGYISENIQEIRIEEQHSIPQDICRWSEGNQVDAILLHTRGLSKLEAFFMGQVTMKLLECCQTCPIWVIKGNVQEKNILLPIDASEKALKAVDHAGFILKNTDNKIILFHSKQELSSFVPRSLLGNIPSIKAIWAQKSKADIKPYIEKAQEILLNAGIPEKNITLKVIEGTEKADKDILKEAAGSKCGTIVIGRQGFSSDQVFVMGGNTRKILEGASDMAVWIV</sequence>
<evidence type="ECO:0000313" key="4">
    <source>
        <dbReference type="Proteomes" id="UP000663720"/>
    </source>
</evidence>
<gene>
    <name evidence="3" type="ORF">dnl_53060</name>
</gene>
<dbReference type="Pfam" id="PF00582">
    <property type="entry name" value="Usp"/>
    <property type="match status" value="2"/>
</dbReference>
<dbReference type="RefSeq" id="WP_207688790.1">
    <property type="nucleotide sequence ID" value="NZ_CP061799.1"/>
</dbReference>
<organism evidence="3 4">
    <name type="scientific">Desulfonema limicola</name>
    <dbReference type="NCBI Taxonomy" id="45656"/>
    <lineage>
        <taxon>Bacteria</taxon>
        <taxon>Pseudomonadati</taxon>
        <taxon>Thermodesulfobacteriota</taxon>
        <taxon>Desulfobacteria</taxon>
        <taxon>Desulfobacterales</taxon>
        <taxon>Desulfococcaceae</taxon>
        <taxon>Desulfonema</taxon>
    </lineage>
</organism>
<dbReference type="Gene3D" id="3.40.50.620">
    <property type="entry name" value="HUPs"/>
    <property type="match status" value="2"/>
</dbReference>
<accession>A0A975GIT6</accession>
<evidence type="ECO:0000313" key="3">
    <source>
        <dbReference type="EMBL" id="QTA82920.1"/>
    </source>
</evidence>
<dbReference type="AlphaFoldDB" id="A0A975GIT6"/>
<dbReference type="EMBL" id="CP061799">
    <property type="protein sequence ID" value="QTA82920.1"/>
    <property type="molecule type" value="Genomic_DNA"/>
</dbReference>
<dbReference type="InterPro" id="IPR014729">
    <property type="entry name" value="Rossmann-like_a/b/a_fold"/>
</dbReference>
<feature type="domain" description="UspA" evidence="2">
    <location>
        <begin position="165"/>
        <end position="306"/>
    </location>
</feature>
<reference evidence="3" key="1">
    <citation type="journal article" date="2021" name="Microb. Physiol.">
        <title>Proteogenomic Insights into the Physiology of Marine, Sulfate-Reducing, Filamentous Desulfonema limicola and Desulfonema magnum.</title>
        <authorList>
            <person name="Schnaars V."/>
            <person name="Wohlbrand L."/>
            <person name="Scheve S."/>
            <person name="Hinrichs C."/>
            <person name="Reinhardt R."/>
            <person name="Rabus R."/>
        </authorList>
    </citation>
    <scope>NUCLEOTIDE SEQUENCE</scope>
    <source>
        <strain evidence="3">5ac10</strain>
    </source>
</reference>
<protein>
    <submittedName>
        <fullName evidence="3">Universal stress protein A family protein</fullName>
    </submittedName>
</protein>
<dbReference type="PANTHER" id="PTHR46268:SF6">
    <property type="entry name" value="UNIVERSAL STRESS PROTEIN UP12"/>
    <property type="match status" value="1"/>
</dbReference>
<name>A0A975GIT6_9BACT</name>
<feature type="domain" description="UspA" evidence="2">
    <location>
        <begin position="74"/>
        <end position="159"/>
    </location>
</feature>
<keyword evidence="4" id="KW-1185">Reference proteome</keyword>
<dbReference type="Proteomes" id="UP000663720">
    <property type="component" value="Chromosome"/>
</dbReference>